<keyword evidence="5" id="KW-1185">Reference proteome</keyword>
<dbReference type="SMART" id="SM00448">
    <property type="entry name" value="REC"/>
    <property type="match status" value="1"/>
</dbReference>
<feature type="domain" description="Response regulatory" evidence="3">
    <location>
        <begin position="3"/>
        <end position="124"/>
    </location>
</feature>
<gene>
    <name evidence="4" type="ORF">PQJ73_18895</name>
</gene>
<evidence type="ECO:0000256" key="2">
    <source>
        <dbReference type="PROSITE-ProRule" id="PRU00169"/>
    </source>
</evidence>
<feature type="modified residue" description="4-aspartylphosphate" evidence="2">
    <location>
        <position position="52"/>
    </location>
</feature>
<dbReference type="Gene3D" id="3.40.50.2300">
    <property type="match status" value="1"/>
</dbReference>
<evidence type="ECO:0000313" key="5">
    <source>
        <dbReference type="Proteomes" id="UP001165652"/>
    </source>
</evidence>
<dbReference type="SUPFAM" id="SSF52172">
    <property type="entry name" value="CheY-like"/>
    <property type="match status" value="1"/>
</dbReference>
<reference evidence="4" key="1">
    <citation type="journal article" date="2023" name="Microbiol Resour">
        <title>Genome Sequences of Rhodoplanes serenus and Two Thermotolerant Strains, Rhodoplanes tepidamans and 'Rhodoplanes cryptolactis,' Further Refine the Genus.</title>
        <authorList>
            <person name="Rayyan A.A."/>
            <person name="Kyndt J.A."/>
        </authorList>
    </citation>
    <scope>NUCLEOTIDE SEQUENCE</scope>
    <source>
        <strain evidence="4">DSM 9987</strain>
    </source>
</reference>
<dbReference type="InterPro" id="IPR011006">
    <property type="entry name" value="CheY-like_superfamily"/>
</dbReference>
<dbReference type="InterPro" id="IPR050595">
    <property type="entry name" value="Bact_response_regulator"/>
</dbReference>
<dbReference type="EMBL" id="JAQQLI010000032">
    <property type="protein sequence ID" value="MDC7787763.1"/>
    <property type="molecule type" value="Genomic_DNA"/>
</dbReference>
<evidence type="ECO:0000313" key="4">
    <source>
        <dbReference type="EMBL" id="MDC7787763.1"/>
    </source>
</evidence>
<reference evidence="4" key="2">
    <citation type="submission" date="2023-02" db="EMBL/GenBank/DDBJ databases">
        <authorList>
            <person name="Rayyan A."/>
            <person name="Meyer T."/>
            <person name="Kyndt J.A."/>
        </authorList>
    </citation>
    <scope>NUCLEOTIDE SEQUENCE</scope>
    <source>
        <strain evidence="4">DSM 9987</strain>
    </source>
</reference>
<dbReference type="PANTHER" id="PTHR44591">
    <property type="entry name" value="STRESS RESPONSE REGULATOR PROTEIN 1"/>
    <property type="match status" value="1"/>
</dbReference>
<dbReference type="RefSeq" id="WP_272778602.1">
    <property type="nucleotide sequence ID" value="NZ_JAQQLI010000032.1"/>
</dbReference>
<evidence type="ECO:0000259" key="3">
    <source>
        <dbReference type="PROSITE" id="PS50110"/>
    </source>
</evidence>
<dbReference type="InterPro" id="IPR001789">
    <property type="entry name" value="Sig_transdc_resp-reg_receiver"/>
</dbReference>
<dbReference type="PROSITE" id="PS50110">
    <property type="entry name" value="RESPONSE_REGULATORY"/>
    <property type="match status" value="1"/>
</dbReference>
<comment type="caution">
    <text evidence="4">The sequence shown here is derived from an EMBL/GenBank/DDBJ whole genome shotgun (WGS) entry which is preliminary data.</text>
</comment>
<dbReference type="Pfam" id="PF00072">
    <property type="entry name" value="Response_reg"/>
    <property type="match status" value="1"/>
</dbReference>
<proteinExistence type="predicted"/>
<evidence type="ECO:0000256" key="1">
    <source>
        <dbReference type="ARBA" id="ARBA00022553"/>
    </source>
</evidence>
<name>A0ABT5JE26_RHOTP</name>
<dbReference type="PANTHER" id="PTHR44591:SF23">
    <property type="entry name" value="CHEY SUBFAMILY"/>
    <property type="match status" value="1"/>
</dbReference>
<sequence>MAHVLVVDDDEFVRVTLSLLLETAGHTVATAASGRDALAAVGATRVDLVICDVFMPDMDGFETLRALKRQAPALPVVAISGERATLPGFPAPDYLKMAVELGAEASLRKPLDLKEVRAVVARCLAAAEHGAPSRGPAP</sequence>
<organism evidence="4 5">
    <name type="scientific">Rhodoplanes tepidamans</name>
    <name type="common">Rhodoplanes cryptolactis</name>
    <dbReference type="NCBI Taxonomy" id="200616"/>
    <lineage>
        <taxon>Bacteria</taxon>
        <taxon>Pseudomonadati</taxon>
        <taxon>Pseudomonadota</taxon>
        <taxon>Alphaproteobacteria</taxon>
        <taxon>Hyphomicrobiales</taxon>
        <taxon>Nitrobacteraceae</taxon>
        <taxon>Rhodoplanes</taxon>
    </lineage>
</organism>
<keyword evidence="1 2" id="KW-0597">Phosphoprotein</keyword>
<accession>A0ABT5JE26</accession>
<dbReference type="Proteomes" id="UP001165652">
    <property type="component" value="Unassembled WGS sequence"/>
</dbReference>
<protein>
    <submittedName>
        <fullName evidence="4">Response regulator</fullName>
    </submittedName>
</protein>